<organism evidence="2">
    <name type="scientific">uncultured Aureispira sp</name>
    <dbReference type="NCBI Taxonomy" id="1331704"/>
    <lineage>
        <taxon>Bacteria</taxon>
        <taxon>Pseudomonadati</taxon>
        <taxon>Bacteroidota</taxon>
        <taxon>Saprospiria</taxon>
        <taxon>Saprospirales</taxon>
        <taxon>Saprospiraceae</taxon>
        <taxon>Aureispira</taxon>
        <taxon>environmental samples</taxon>
    </lineage>
</organism>
<evidence type="ECO:0000313" key="2">
    <source>
        <dbReference type="EMBL" id="CAA6817786.1"/>
    </source>
</evidence>
<reference evidence="2" key="1">
    <citation type="submission" date="2020-01" db="EMBL/GenBank/DDBJ databases">
        <authorList>
            <person name="Meier V. D."/>
            <person name="Meier V D."/>
        </authorList>
    </citation>
    <scope>NUCLEOTIDE SEQUENCE</scope>
    <source>
        <strain evidence="2">HLG_WM_MAG_10</strain>
    </source>
</reference>
<dbReference type="AlphaFoldDB" id="A0A6S6TRU6"/>
<dbReference type="PROSITE" id="PS51257">
    <property type="entry name" value="PROKAR_LIPOPROTEIN"/>
    <property type="match status" value="1"/>
</dbReference>
<feature type="chain" id="PRO_5028415232" description="Lipoprotein" evidence="1">
    <location>
        <begin position="25"/>
        <end position="121"/>
    </location>
</feature>
<proteinExistence type="predicted"/>
<dbReference type="InterPro" id="IPR046697">
    <property type="entry name" value="DUF6567"/>
</dbReference>
<gene>
    <name evidence="2" type="ORF">HELGO_WM43222</name>
</gene>
<dbReference type="EMBL" id="CACVAQ010000255">
    <property type="protein sequence ID" value="CAA6817786.1"/>
    <property type="molecule type" value="Genomic_DNA"/>
</dbReference>
<protein>
    <recommendedName>
        <fullName evidence="3">Lipoprotein</fullName>
    </recommendedName>
</protein>
<name>A0A6S6TRU6_9BACT</name>
<keyword evidence="1" id="KW-0732">Signal</keyword>
<feature type="signal peptide" evidence="1">
    <location>
        <begin position="1"/>
        <end position="24"/>
    </location>
</feature>
<evidence type="ECO:0000256" key="1">
    <source>
        <dbReference type="SAM" id="SignalP"/>
    </source>
</evidence>
<sequence length="121" mass="13468">MKKYTYFLLAVVFLWSGMSCQSTKYQGILGNTITTHVELNKANFNVLGSFIGVASVKKVVWSIKDRAGLISEAKKDLLEEAKKAGVELTGARTLINFTIDMIENRNRITCSVSAEIIEFTK</sequence>
<evidence type="ECO:0008006" key="3">
    <source>
        <dbReference type="Google" id="ProtNLM"/>
    </source>
</evidence>
<dbReference type="Pfam" id="PF20205">
    <property type="entry name" value="DUF6567"/>
    <property type="match status" value="1"/>
</dbReference>
<accession>A0A6S6TRU6</accession>